<proteinExistence type="predicted"/>
<feature type="compositionally biased region" description="Polar residues" evidence="1">
    <location>
        <begin position="422"/>
        <end position="447"/>
    </location>
</feature>
<dbReference type="PANTHER" id="PTHR23004">
    <property type="entry name" value="DOUBLECORTIN DOMAIN CONTAINING 2"/>
    <property type="match status" value="1"/>
</dbReference>
<feature type="compositionally biased region" description="Basic and acidic residues" evidence="1">
    <location>
        <begin position="205"/>
        <end position="226"/>
    </location>
</feature>
<keyword evidence="4" id="KW-1185">Reference proteome</keyword>
<feature type="compositionally biased region" description="Basic and acidic residues" evidence="1">
    <location>
        <begin position="264"/>
        <end position="273"/>
    </location>
</feature>
<dbReference type="STRING" id="2018661.A0A2A2LTR1"/>
<dbReference type="GO" id="GO:0005815">
    <property type="term" value="C:microtubule organizing center"/>
    <property type="evidence" value="ECO:0007669"/>
    <property type="project" value="TreeGrafter"/>
</dbReference>
<dbReference type="InterPro" id="IPR036572">
    <property type="entry name" value="Doublecortin_dom_sf"/>
</dbReference>
<evidence type="ECO:0000259" key="2">
    <source>
        <dbReference type="PROSITE" id="PS50309"/>
    </source>
</evidence>
<dbReference type="PROSITE" id="PS50309">
    <property type="entry name" value="DC"/>
    <property type="match status" value="1"/>
</dbReference>
<sequence length="491" mass="55206">MDEYLAPNTFVHSDFLPIKIFVYKNGEEMSEGKRVALTRRQFKHWIKFLDHLTEVLHTHRAVRKLFAINGVEIQNFEDLDDNGEYVAVETLPFLHVNYGRAKHLQKFCPVVRQQEEQDNFLNSAETMDIYLKKEGFGSSTGLPYPLDAISNYSPNASAMHRSHFISHTHKVTDTGENVKESVETWKEETTEQLSKQPTSAVWTEELGKEEQDKGRQEHKEHNRSRVEINVQGENELPFGEGSKPKGRHHREIPRLTGLNDGEEMEKTDRKTGGEKMIEEATQTEVAGILPIEGAIAVQNGQKQDEMLKEINGNSKTEGAVSGGNETIEEAIEQGLCEYHRRMQMQKDKEKGKQEKQEENRENENVNDITETRETEEIIEEGGDGVTVYKRTIVERSTIEERKLSGRISACPAEAVLASGKVTGTKNLDVNPSANGGAGENQNGSGKSARSADHSPAAASRQIAATKQGSPNKFAHIQRQESDVYDPDFVDY</sequence>
<dbReference type="GO" id="GO:0035556">
    <property type="term" value="P:intracellular signal transduction"/>
    <property type="evidence" value="ECO:0007669"/>
    <property type="project" value="InterPro"/>
</dbReference>
<dbReference type="EMBL" id="LIAE01006434">
    <property type="protein sequence ID" value="PAV89642.1"/>
    <property type="molecule type" value="Genomic_DNA"/>
</dbReference>
<comment type="caution">
    <text evidence="3">The sequence shown here is derived from an EMBL/GenBank/DDBJ whole genome shotgun (WGS) entry which is preliminary data.</text>
</comment>
<name>A0A2A2LTR1_9BILA</name>
<gene>
    <name evidence="3" type="ORF">WR25_16679</name>
</gene>
<evidence type="ECO:0000313" key="3">
    <source>
        <dbReference type="EMBL" id="PAV89642.1"/>
    </source>
</evidence>
<feature type="compositionally biased region" description="Polar residues" evidence="1">
    <location>
        <begin position="191"/>
        <end position="201"/>
    </location>
</feature>
<dbReference type="Gene3D" id="3.10.20.230">
    <property type="entry name" value="Doublecortin domain"/>
    <property type="match status" value="1"/>
</dbReference>
<feature type="region of interest" description="Disordered" evidence="1">
    <location>
        <begin position="343"/>
        <end position="367"/>
    </location>
</feature>
<dbReference type="InterPro" id="IPR003533">
    <property type="entry name" value="Doublecortin_dom"/>
</dbReference>
<dbReference type="OrthoDB" id="1738954at2759"/>
<feature type="region of interest" description="Disordered" evidence="1">
    <location>
        <begin position="184"/>
        <end position="273"/>
    </location>
</feature>
<evidence type="ECO:0000313" key="4">
    <source>
        <dbReference type="Proteomes" id="UP000218231"/>
    </source>
</evidence>
<dbReference type="PANTHER" id="PTHR23004:SF22">
    <property type="entry name" value="DOUBLECORTIN DOMAIN-CONTAINING PROTEIN"/>
    <property type="match status" value="1"/>
</dbReference>
<organism evidence="3 4">
    <name type="scientific">Diploscapter pachys</name>
    <dbReference type="NCBI Taxonomy" id="2018661"/>
    <lineage>
        <taxon>Eukaryota</taxon>
        <taxon>Metazoa</taxon>
        <taxon>Ecdysozoa</taxon>
        <taxon>Nematoda</taxon>
        <taxon>Chromadorea</taxon>
        <taxon>Rhabditida</taxon>
        <taxon>Rhabditina</taxon>
        <taxon>Rhabditomorpha</taxon>
        <taxon>Rhabditoidea</taxon>
        <taxon>Rhabditidae</taxon>
        <taxon>Diploscapter</taxon>
    </lineage>
</organism>
<reference evidence="3 4" key="1">
    <citation type="journal article" date="2017" name="Curr. Biol.">
        <title>Genome architecture and evolution of a unichromosomal asexual nematode.</title>
        <authorList>
            <person name="Fradin H."/>
            <person name="Zegar C."/>
            <person name="Gutwein M."/>
            <person name="Lucas J."/>
            <person name="Kovtun M."/>
            <person name="Corcoran D."/>
            <person name="Baugh L.R."/>
            <person name="Kiontke K."/>
            <person name="Gunsalus K."/>
            <person name="Fitch D.H."/>
            <person name="Piano F."/>
        </authorList>
    </citation>
    <scope>NUCLEOTIDE SEQUENCE [LARGE SCALE GENOMIC DNA]</scope>
    <source>
        <strain evidence="3">PF1309</strain>
    </source>
</reference>
<dbReference type="Proteomes" id="UP000218231">
    <property type="component" value="Unassembled WGS sequence"/>
</dbReference>
<accession>A0A2A2LTR1</accession>
<dbReference type="SMART" id="SM00537">
    <property type="entry name" value="DCX"/>
    <property type="match status" value="1"/>
</dbReference>
<dbReference type="SUPFAM" id="SSF89837">
    <property type="entry name" value="Doublecortin (DC)"/>
    <property type="match status" value="1"/>
</dbReference>
<feature type="compositionally biased region" description="Acidic residues" evidence="1">
    <location>
        <begin position="482"/>
        <end position="491"/>
    </location>
</feature>
<feature type="domain" description="Doublecortin" evidence="2">
    <location>
        <begin position="18"/>
        <end position="99"/>
    </location>
</feature>
<dbReference type="GO" id="GO:0005874">
    <property type="term" value="C:microtubule"/>
    <property type="evidence" value="ECO:0007669"/>
    <property type="project" value="TreeGrafter"/>
</dbReference>
<dbReference type="FunFam" id="3.10.20.230:FF:000023">
    <property type="entry name" value="Predicted protein"/>
    <property type="match status" value="1"/>
</dbReference>
<dbReference type="AlphaFoldDB" id="A0A2A2LTR1"/>
<feature type="region of interest" description="Disordered" evidence="1">
    <location>
        <begin position="422"/>
        <end position="491"/>
    </location>
</feature>
<evidence type="ECO:0000256" key="1">
    <source>
        <dbReference type="SAM" id="MobiDB-lite"/>
    </source>
</evidence>
<dbReference type="Pfam" id="PF03607">
    <property type="entry name" value="DCX"/>
    <property type="match status" value="1"/>
</dbReference>
<protein>
    <recommendedName>
        <fullName evidence="2">Doublecortin domain-containing protein</fullName>
    </recommendedName>
</protein>